<dbReference type="EMBL" id="QAOG01000001">
    <property type="protein sequence ID" value="PTQ62135.1"/>
    <property type="molecule type" value="Genomic_DNA"/>
</dbReference>
<dbReference type="PANTHER" id="PTHR30348:SF4">
    <property type="entry name" value="DUF72 DOMAIN-CONTAINING PROTEIN"/>
    <property type="match status" value="1"/>
</dbReference>
<dbReference type="SUPFAM" id="SSF117396">
    <property type="entry name" value="TM1631-like"/>
    <property type="match status" value="1"/>
</dbReference>
<keyword evidence="2" id="KW-1185">Reference proteome</keyword>
<proteinExistence type="predicted"/>
<comment type="caution">
    <text evidence="1">The sequence shown here is derived from an EMBL/GenBank/DDBJ whole genome shotgun (WGS) entry which is preliminary data.</text>
</comment>
<dbReference type="Proteomes" id="UP000244189">
    <property type="component" value="Unassembled WGS sequence"/>
</dbReference>
<sequence length="308" mass="33742">MPVGSARAWRERYETPAASAVGVFCLGRAPTGNRQAPHRRATLRRMTIRIGIGGWTYAPWRGTFYPGKWPQTRELDYAAARVTAIEINGTYYSSHKPATFASWAKAVPDGFVFALKASRYCTNRKVLADAGESIARFTGQGIVELGDRLGPILWQFMATKRFDPEDFGAFLKLLPASQDGLALRHAIQVRHESFAVPEFVAMCRDAGVAIAFAQSAGYPAIADVTGDFVYVRLEDAEERFVAGYAPSALDAWGARAKTWSAGGRPEGLPYVEDVVPPDRTRDTFVFVINGAKVRAPHAAMALIERIAP</sequence>
<reference evidence="1 2" key="1">
    <citation type="submission" date="2018-04" db="EMBL/GenBank/DDBJ databases">
        <title>Genomic Encyclopedia of Type Strains, Phase III (KMG-III): the genomes of soil and plant-associated and newly described type strains.</title>
        <authorList>
            <person name="Whitman W."/>
        </authorList>
    </citation>
    <scope>NUCLEOTIDE SEQUENCE [LARGE SCALE GENOMIC DNA]</scope>
    <source>
        <strain evidence="1 2">MA101b</strain>
    </source>
</reference>
<name>A0A2T5GS55_9SPHN</name>
<dbReference type="Gene3D" id="3.20.20.410">
    <property type="entry name" value="Protein of unknown function UPF0759"/>
    <property type="match status" value="1"/>
</dbReference>
<dbReference type="InterPro" id="IPR036520">
    <property type="entry name" value="UPF0759_sf"/>
</dbReference>
<evidence type="ECO:0000313" key="2">
    <source>
        <dbReference type="Proteomes" id="UP000244189"/>
    </source>
</evidence>
<protein>
    <submittedName>
        <fullName evidence="1">Uncharacterized protein YecE (DUF72 family)</fullName>
    </submittedName>
</protein>
<dbReference type="PANTHER" id="PTHR30348">
    <property type="entry name" value="UNCHARACTERIZED PROTEIN YECE"/>
    <property type="match status" value="1"/>
</dbReference>
<dbReference type="Pfam" id="PF01904">
    <property type="entry name" value="DUF72"/>
    <property type="match status" value="1"/>
</dbReference>
<gene>
    <name evidence="1" type="ORF">C8J26_0412</name>
</gene>
<dbReference type="AlphaFoldDB" id="A0A2T5GS55"/>
<evidence type="ECO:0000313" key="1">
    <source>
        <dbReference type="EMBL" id="PTQ62135.1"/>
    </source>
</evidence>
<dbReference type="InterPro" id="IPR002763">
    <property type="entry name" value="DUF72"/>
</dbReference>
<organism evidence="1 2">
    <name type="scientific">Sphingomonas aurantiaca</name>
    <dbReference type="NCBI Taxonomy" id="185949"/>
    <lineage>
        <taxon>Bacteria</taxon>
        <taxon>Pseudomonadati</taxon>
        <taxon>Pseudomonadota</taxon>
        <taxon>Alphaproteobacteria</taxon>
        <taxon>Sphingomonadales</taxon>
        <taxon>Sphingomonadaceae</taxon>
        <taxon>Sphingomonas</taxon>
    </lineage>
</organism>
<accession>A0A2T5GS55</accession>